<accession>A0A1M7E9T0</accession>
<dbReference type="GO" id="GO:0003677">
    <property type="term" value="F:DNA binding"/>
    <property type="evidence" value="ECO:0007669"/>
    <property type="project" value="UniProtKB-UniRule"/>
</dbReference>
<protein>
    <submittedName>
        <fullName evidence="4">Transcriptional regulator, TetR family</fullName>
    </submittedName>
</protein>
<dbReference type="Pfam" id="PF00440">
    <property type="entry name" value="TetR_N"/>
    <property type="match status" value="1"/>
</dbReference>
<dbReference type="InterPro" id="IPR050109">
    <property type="entry name" value="HTH-type_TetR-like_transc_reg"/>
</dbReference>
<name>A0A1M7E9T0_9BACT</name>
<dbReference type="InterPro" id="IPR001647">
    <property type="entry name" value="HTH_TetR"/>
</dbReference>
<dbReference type="EMBL" id="FRBL01000005">
    <property type="protein sequence ID" value="SHL88406.1"/>
    <property type="molecule type" value="Genomic_DNA"/>
</dbReference>
<dbReference type="SUPFAM" id="SSF48498">
    <property type="entry name" value="Tetracyclin repressor-like, C-terminal domain"/>
    <property type="match status" value="1"/>
</dbReference>
<dbReference type="PANTHER" id="PTHR30328">
    <property type="entry name" value="TRANSCRIPTIONAL REPRESSOR"/>
    <property type="match status" value="1"/>
</dbReference>
<dbReference type="Gene3D" id="1.10.10.60">
    <property type="entry name" value="Homeodomain-like"/>
    <property type="match status" value="1"/>
</dbReference>
<evidence type="ECO:0000256" key="1">
    <source>
        <dbReference type="ARBA" id="ARBA00023125"/>
    </source>
</evidence>
<organism evidence="4 5">
    <name type="scientific">Chitinophaga jiangningensis</name>
    <dbReference type="NCBI Taxonomy" id="1419482"/>
    <lineage>
        <taxon>Bacteria</taxon>
        <taxon>Pseudomonadati</taxon>
        <taxon>Bacteroidota</taxon>
        <taxon>Chitinophagia</taxon>
        <taxon>Chitinophagales</taxon>
        <taxon>Chitinophagaceae</taxon>
        <taxon>Chitinophaga</taxon>
    </lineage>
</organism>
<keyword evidence="1 2" id="KW-0238">DNA-binding</keyword>
<gene>
    <name evidence="4" type="ORF">SAMN05444266_105344</name>
</gene>
<dbReference type="PANTHER" id="PTHR30328:SF54">
    <property type="entry name" value="HTH-TYPE TRANSCRIPTIONAL REPRESSOR SCO4008"/>
    <property type="match status" value="1"/>
</dbReference>
<evidence type="ECO:0000256" key="2">
    <source>
        <dbReference type="PROSITE-ProRule" id="PRU00335"/>
    </source>
</evidence>
<dbReference type="InterPro" id="IPR009057">
    <property type="entry name" value="Homeodomain-like_sf"/>
</dbReference>
<sequence>MQAENKDDMRDKILEAALKRFTIFGAGKTTMNEIADDLRCSKASLYYYFPDKNGMHQAVLERIGETYFQEMEKEARTAKSASKALYQLIEIRRNFVMKFCRLELFKLLNDSNSRVQEQMIAAKKRDIELHAEIIKYGVSTGEFKVKNPYKTAEILVQAMMGLRFTVPDMVTPNNDLDDTLFEAIIEQQRLLLDIFIKGIKA</sequence>
<reference evidence="4 5" key="1">
    <citation type="submission" date="2016-11" db="EMBL/GenBank/DDBJ databases">
        <authorList>
            <person name="Jaros S."/>
            <person name="Januszkiewicz K."/>
            <person name="Wedrychowicz H."/>
        </authorList>
    </citation>
    <scope>NUCLEOTIDE SEQUENCE [LARGE SCALE GENOMIC DNA]</scope>
    <source>
        <strain evidence="4 5">DSM 27406</strain>
    </source>
</reference>
<dbReference type="STRING" id="1419482.SAMN05444266_105344"/>
<evidence type="ECO:0000259" key="3">
    <source>
        <dbReference type="PROSITE" id="PS50977"/>
    </source>
</evidence>
<proteinExistence type="predicted"/>
<dbReference type="AlphaFoldDB" id="A0A1M7E9T0"/>
<evidence type="ECO:0000313" key="4">
    <source>
        <dbReference type="EMBL" id="SHL88406.1"/>
    </source>
</evidence>
<feature type="domain" description="HTH tetR-type" evidence="3">
    <location>
        <begin position="7"/>
        <end position="67"/>
    </location>
</feature>
<evidence type="ECO:0000313" key="5">
    <source>
        <dbReference type="Proteomes" id="UP000184420"/>
    </source>
</evidence>
<dbReference type="PROSITE" id="PS50977">
    <property type="entry name" value="HTH_TETR_2"/>
    <property type="match status" value="1"/>
</dbReference>
<dbReference type="SUPFAM" id="SSF46689">
    <property type="entry name" value="Homeodomain-like"/>
    <property type="match status" value="1"/>
</dbReference>
<feature type="DNA-binding region" description="H-T-H motif" evidence="2">
    <location>
        <begin position="30"/>
        <end position="49"/>
    </location>
</feature>
<dbReference type="InterPro" id="IPR036271">
    <property type="entry name" value="Tet_transcr_reg_TetR-rel_C_sf"/>
</dbReference>
<keyword evidence="5" id="KW-1185">Reference proteome</keyword>
<dbReference type="Proteomes" id="UP000184420">
    <property type="component" value="Unassembled WGS sequence"/>
</dbReference>
<dbReference type="OrthoDB" id="9802802at2"/>
<dbReference type="RefSeq" id="WP_073082280.1">
    <property type="nucleotide sequence ID" value="NZ_FRBL01000005.1"/>
</dbReference>
<dbReference type="Gene3D" id="1.10.357.10">
    <property type="entry name" value="Tetracycline Repressor, domain 2"/>
    <property type="match status" value="1"/>
</dbReference>